<dbReference type="EMBL" id="JAQJAE010000004">
    <property type="protein sequence ID" value="KAJ5597837.1"/>
    <property type="molecule type" value="Genomic_DNA"/>
</dbReference>
<dbReference type="RefSeq" id="XP_056751052.1">
    <property type="nucleotide sequence ID" value="XM_056898976.1"/>
</dbReference>
<reference evidence="2" key="2">
    <citation type="submission" date="2023-01" db="EMBL/GenBank/DDBJ databases">
        <authorList>
            <person name="Petersen C."/>
        </authorList>
    </citation>
    <scope>NUCLEOTIDE SEQUENCE</scope>
    <source>
        <strain evidence="2">IBT 12815</strain>
    </source>
</reference>
<protein>
    <submittedName>
        <fullName evidence="2">Uncharacterized protein</fullName>
    </submittedName>
</protein>
<evidence type="ECO:0000313" key="2">
    <source>
        <dbReference type="EMBL" id="KAJ5597837.1"/>
    </source>
</evidence>
<reference evidence="2" key="1">
    <citation type="journal article" date="2023" name="IMA Fungus">
        <title>Comparative genomic study of the Penicillium genus elucidates a diverse pangenome and 15 lateral gene transfer events.</title>
        <authorList>
            <person name="Petersen C."/>
            <person name="Sorensen T."/>
            <person name="Nielsen M.R."/>
            <person name="Sondergaard T.E."/>
            <person name="Sorensen J.L."/>
            <person name="Fitzpatrick D.A."/>
            <person name="Frisvad J.C."/>
            <person name="Nielsen K.L."/>
        </authorList>
    </citation>
    <scope>NUCLEOTIDE SEQUENCE</scope>
    <source>
        <strain evidence="2">IBT 12815</strain>
    </source>
</reference>
<keyword evidence="3" id="KW-1185">Reference proteome</keyword>
<comment type="caution">
    <text evidence="2">The sequence shown here is derived from an EMBL/GenBank/DDBJ whole genome shotgun (WGS) entry which is preliminary data.</text>
</comment>
<evidence type="ECO:0000256" key="1">
    <source>
        <dbReference type="SAM" id="MobiDB-lite"/>
    </source>
</evidence>
<name>A0AAD6DZF3_9EURO</name>
<gene>
    <name evidence="2" type="ORF">N7537_007921</name>
</gene>
<sequence>MSRPNSIRNRPSATVEEDWSKITDKTARKRVQNRVAQRNYSETLPAHYFVNYLAQVRPIGRNLKQRIQDLERQNGSGCVRTIKDTLHCCSEGQAVRSQDECADTCIGVPLHQHQAGEVHNPHNHCVQASAEPELAYPVSFLKPALINSQRSPQSLNHLLSLGGTASHGQKYGDIPMPSLRSPIDCSEDSLQVPSEQADEAFSDKDWKIAGAIEEEANDFQPTLQKNSENLIKPNLPVAETDFCSRRSECVARETRRIGKGIAVPGNSAPSKSKHGIDPDGMNRAQQSSTVPDIPPDTASLQERVEFLLECANRVGFTKFDTAISHYYTAEFSQSSIAFNAQRVSRKRHLPEVLALIREKANSWSQWEAQGYRDETLKSSEQFLLEEYRHANSLSDGQIFQHIRRKSLGHKQSPSEDLISDVNKTLQAKKVSLDLLLCWVDICMSK</sequence>
<organism evidence="2 3">
    <name type="scientific">Penicillium hordei</name>
    <dbReference type="NCBI Taxonomy" id="40994"/>
    <lineage>
        <taxon>Eukaryota</taxon>
        <taxon>Fungi</taxon>
        <taxon>Dikarya</taxon>
        <taxon>Ascomycota</taxon>
        <taxon>Pezizomycotina</taxon>
        <taxon>Eurotiomycetes</taxon>
        <taxon>Eurotiomycetidae</taxon>
        <taxon>Eurotiales</taxon>
        <taxon>Aspergillaceae</taxon>
        <taxon>Penicillium</taxon>
    </lineage>
</organism>
<proteinExistence type="predicted"/>
<accession>A0AAD6DZF3</accession>
<dbReference type="GeneID" id="81589218"/>
<evidence type="ECO:0000313" key="3">
    <source>
        <dbReference type="Proteomes" id="UP001213799"/>
    </source>
</evidence>
<dbReference type="Proteomes" id="UP001213799">
    <property type="component" value="Unassembled WGS sequence"/>
</dbReference>
<dbReference type="AlphaFoldDB" id="A0AAD6DZF3"/>
<feature type="region of interest" description="Disordered" evidence="1">
    <location>
        <begin position="260"/>
        <end position="293"/>
    </location>
</feature>